<keyword evidence="3" id="KW-1185">Reference proteome</keyword>
<comment type="caution">
    <text evidence="2">The sequence shown here is derived from an EMBL/GenBank/DDBJ whole genome shotgun (WGS) entry which is preliminary data.</text>
</comment>
<reference evidence="2" key="1">
    <citation type="submission" date="2023-10" db="EMBL/GenBank/DDBJ databases">
        <authorList>
            <person name="Chen Y."/>
            <person name="Shah S."/>
            <person name="Dougan E. K."/>
            <person name="Thang M."/>
            <person name="Chan C."/>
        </authorList>
    </citation>
    <scope>NUCLEOTIDE SEQUENCE [LARGE SCALE GENOMIC DNA]</scope>
</reference>
<accession>A0ABN9R2I0</accession>
<gene>
    <name evidence="2" type="ORF">PCOR1329_LOCUS17056</name>
</gene>
<sequence length="645" mass="70048">MGCVAGGFVAGFGVVYTHTSIAADVIACALHSAPAYIAGGLWDHGRGTQAAEHHFLEQRVRDEDPGGIHVNRTSRRFDDERRGIDQCHGGQHHGVGHHVGGQHDDTVQLNGIHHHPDEQYHVDELNRGVEHHTADQHDDNEQYHGVQHRVEVYNGDATFGPLAQVACCVSEWGTIQRGTSPLPATAPTLGSLGPRLDFALDVVLGATRLLRSILLRGPLLCAERLGVWAPAGAGPSCFDPAWPATSRRSSSAPWSRAAPCRRAPIEAAALGARACDVHVQLLRCKTGSVCAAAARAPECATGAGAAWAAVTVGTAWWHPAFPDDEYVTDHGRAKRGRTDPATARQAAALGVPLLEEDDGALGPVPKDPTSGRPAQPANLEWWDAVDYDAMEQHATAILLASAEKAFKFFDRAHVRPEAASAEEAAPSIFERVPRAAEEAAPSIVERVPRPTEEAAPSIFERIPRQGGGAGAGRGDEALHRLASPSDVALQFKHAAGAGIRDERTWRRLSANAVRALRHLKIAEVATVLDSCARASWRDDYLLCGLAEAFRCGAELRRGTVREYSLCCQSLRRLGFCPWTGTVRPIVRELRWRLKFHYWRPIDVVSVLRFASDFKLHRLPQVPSARALCRELQASAERMVGDMRHL</sequence>
<proteinExistence type="predicted"/>
<name>A0ABN9R2I0_9DINO</name>
<feature type="region of interest" description="Disordered" evidence="1">
    <location>
        <begin position="356"/>
        <end position="375"/>
    </location>
</feature>
<evidence type="ECO:0000313" key="2">
    <source>
        <dbReference type="EMBL" id="CAK0812954.1"/>
    </source>
</evidence>
<evidence type="ECO:0000256" key="1">
    <source>
        <dbReference type="SAM" id="MobiDB-lite"/>
    </source>
</evidence>
<evidence type="ECO:0000313" key="3">
    <source>
        <dbReference type="Proteomes" id="UP001189429"/>
    </source>
</evidence>
<dbReference type="EMBL" id="CAUYUJ010005258">
    <property type="protein sequence ID" value="CAK0812954.1"/>
    <property type="molecule type" value="Genomic_DNA"/>
</dbReference>
<organism evidence="2 3">
    <name type="scientific">Prorocentrum cordatum</name>
    <dbReference type="NCBI Taxonomy" id="2364126"/>
    <lineage>
        <taxon>Eukaryota</taxon>
        <taxon>Sar</taxon>
        <taxon>Alveolata</taxon>
        <taxon>Dinophyceae</taxon>
        <taxon>Prorocentrales</taxon>
        <taxon>Prorocentraceae</taxon>
        <taxon>Prorocentrum</taxon>
    </lineage>
</organism>
<dbReference type="Proteomes" id="UP001189429">
    <property type="component" value="Unassembled WGS sequence"/>
</dbReference>
<protein>
    <submittedName>
        <fullName evidence="2">Uncharacterized protein</fullName>
    </submittedName>
</protein>
<feature type="region of interest" description="Disordered" evidence="1">
    <location>
        <begin position="454"/>
        <end position="476"/>
    </location>
</feature>